<dbReference type="InterPro" id="IPR050984">
    <property type="entry name" value="Gfo/Idh/MocA_domain"/>
</dbReference>
<sequence length="325" mass="36251">MKMAILGAGSIARSMAATINKMEEVTSYAVASRDFRKAEDFAKEFGFVKAYGSYGEMLSDPEVELVYVATPHSHHYEHVKLCLNHGKHVLCEKAFAINAKQTIEMFDLAKEKNLLLTEAIWTRYLPLRQTLDEIIESGVIGKVSMLTANLGYVINHVPRLVDPALAGGALLDLGVYPINFALMFFGSDIESIASTAVITDRGVDSQNSITFVYKDGKMAVLQSTMLSLTDRQGIISGSKGFIIAENINNYEWIKVYDINRKELACYEAPKQITGYEYEVRAAIRAIKEGKLECNEMPHAESIKVMQIMDALRKEWGVIYPGEQTI</sequence>
<evidence type="ECO:0000256" key="2">
    <source>
        <dbReference type="ARBA" id="ARBA00023002"/>
    </source>
</evidence>
<reference evidence="5 6" key="1">
    <citation type="submission" date="2024-11" db="EMBL/GenBank/DDBJ databases">
        <authorList>
            <person name="Heng Y.C."/>
            <person name="Lim A.C.H."/>
            <person name="Lee J.K.Y."/>
            <person name="Kittelmann S."/>
        </authorList>
    </citation>
    <scope>NUCLEOTIDE SEQUENCE [LARGE SCALE GENOMIC DNA]</scope>
    <source>
        <strain evidence="5 6">WILCCON 0202</strain>
    </source>
</reference>
<dbReference type="PANTHER" id="PTHR22604">
    <property type="entry name" value="OXIDOREDUCTASES"/>
    <property type="match status" value="1"/>
</dbReference>
<dbReference type="InterPro" id="IPR000683">
    <property type="entry name" value="Gfo/Idh/MocA-like_OxRdtase_N"/>
</dbReference>
<gene>
    <name evidence="5" type="ORF">ACJDUH_18310</name>
</gene>
<evidence type="ECO:0000313" key="6">
    <source>
        <dbReference type="Proteomes" id="UP001623661"/>
    </source>
</evidence>
<dbReference type="EMBL" id="JBJHZY010000005">
    <property type="protein sequence ID" value="MFL0270035.1"/>
    <property type="molecule type" value="Genomic_DNA"/>
</dbReference>
<comment type="similarity">
    <text evidence="1">Belongs to the Gfo/Idh/MocA family.</text>
</comment>
<keyword evidence="6" id="KW-1185">Reference proteome</keyword>
<comment type="caution">
    <text evidence="5">The sequence shown here is derived from an EMBL/GenBank/DDBJ whole genome shotgun (WGS) entry which is preliminary data.</text>
</comment>
<organism evidence="5 6">
    <name type="scientific">Candidatus Clostridium radicumherbarum</name>
    <dbReference type="NCBI Taxonomy" id="3381662"/>
    <lineage>
        <taxon>Bacteria</taxon>
        <taxon>Bacillati</taxon>
        <taxon>Bacillota</taxon>
        <taxon>Clostridia</taxon>
        <taxon>Eubacteriales</taxon>
        <taxon>Clostridiaceae</taxon>
        <taxon>Clostridium</taxon>
    </lineage>
</organism>
<keyword evidence="2" id="KW-0560">Oxidoreductase</keyword>
<evidence type="ECO:0000256" key="1">
    <source>
        <dbReference type="ARBA" id="ARBA00010928"/>
    </source>
</evidence>
<dbReference type="Gene3D" id="3.30.360.10">
    <property type="entry name" value="Dihydrodipicolinate Reductase, domain 2"/>
    <property type="match status" value="1"/>
</dbReference>
<feature type="domain" description="GFO/IDH/MocA-like oxidoreductase" evidence="4">
    <location>
        <begin position="129"/>
        <end position="242"/>
    </location>
</feature>
<dbReference type="RefSeq" id="WP_406766661.1">
    <property type="nucleotide sequence ID" value="NZ_JBJHZY010000005.1"/>
</dbReference>
<dbReference type="SUPFAM" id="SSF55347">
    <property type="entry name" value="Glyceraldehyde-3-phosphate dehydrogenase-like, C-terminal domain"/>
    <property type="match status" value="1"/>
</dbReference>
<name>A0ABW8TWZ0_9CLOT</name>
<dbReference type="PANTHER" id="PTHR22604:SF105">
    <property type="entry name" value="TRANS-1,2-DIHYDROBENZENE-1,2-DIOL DEHYDROGENASE"/>
    <property type="match status" value="1"/>
</dbReference>
<dbReference type="InterPro" id="IPR036291">
    <property type="entry name" value="NAD(P)-bd_dom_sf"/>
</dbReference>
<evidence type="ECO:0000259" key="3">
    <source>
        <dbReference type="Pfam" id="PF01408"/>
    </source>
</evidence>
<dbReference type="Pfam" id="PF22725">
    <property type="entry name" value="GFO_IDH_MocA_C3"/>
    <property type="match status" value="1"/>
</dbReference>
<feature type="domain" description="Gfo/Idh/MocA-like oxidoreductase N-terminal" evidence="3">
    <location>
        <begin position="2"/>
        <end position="117"/>
    </location>
</feature>
<accession>A0ABW8TWZ0</accession>
<protein>
    <submittedName>
        <fullName evidence="5">Gfo/Idh/MocA family protein</fullName>
    </submittedName>
</protein>
<evidence type="ECO:0000259" key="4">
    <source>
        <dbReference type="Pfam" id="PF22725"/>
    </source>
</evidence>
<dbReference type="Pfam" id="PF01408">
    <property type="entry name" value="GFO_IDH_MocA"/>
    <property type="match status" value="1"/>
</dbReference>
<dbReference type="Proteomes" id="UP001623661">
    <property type="component" value="Unassembled WGS sequence"/>
</dbReference>
<dbReference type="InterPro" id="IPR055170">
    <property type="entry name" value="GFO_IDH_MocA-like_dom"/>
</dbReference>
<evidence type="ECO:0000313" key="5">
    <source>
        <dbReference type="EMBL" id="MFL0270035.1"/>
    </source>
</evidence>
<dbReference type="SUPFAM" id="SSF51735">
    <property type="entry name" value="NAD(P)-binding Rossmann-fold domains"/>
    <property type="match status" value="1"/>
</dbReference>
<dbReference type="Gene3D" id="3.40.50.720">
    <property type="entry name" value="NAD(P)-binding Rossmann-like Domain"/>
    <property type="match status" value="1"/>
</dbReference>
<proteinExistence type="inferred from homology"/>